<reference evidence="1" key="1">
    <citation type="submission" date="2014-11" db="EMBL/GenBank/DDBJ databases">
        <authorList>
            <person name="Amaro Gonzalez C."/>
        </authorList>
    </citation>
    <scope>NUCLEOTIDE SEQUENCE</scope>
</reference>
<reference evidence="1" key="2">
    <citation type="journal article" date="2015" name="Fish Shellfish Immunol.">
        <title>Early steps in the European eel (Anguilla anguilla)-Vibrio vulnificus interaction in the gills: Role of the RtxA13 toxin.</title>
        <authorList>
            <person name="Callol A."/>
            <person name="Pajuelo D."/>
            <person name="Ebbesson L."/>
            <person name="Teles M."/>
            <person name="MacKenzie S."/>
            <person name="Amaro C."/>
        </authorList>
    </citation>
    <scope>NUCLEOTIDE SEQUENCE</scope>
</reference>
<evidence type="ECO:0000313" key="1">
    <source>
        <dbReference type="EMBL" id="JAH38036.1"/>
    </source>
</evidence>
<name>A0A0E9S9T3_ANGAN</name>
<accession>A0A0E9S9T3</accession>
<dbReference type="EMBL" id="GBXM01070541">
    <property type="protein sequence ID" value="JAH38036.1"/>
    <property type="molecule type" value="Transcribed_RNA"/>
</dbReference>
<protein>
    <submittedName>
        <fullName evidence="1">Uncharacterized protein</fullName>
    </submittedName>
</protein>
<organism evidence="1">
    <name type="scientific">Anguilla anguilla</name>
    <name type="common">European freshwater eel</name>
    <name type="synonym">Muraena anguilla</name>
    <dbReference type="NCBI Taxonomy" id="7936"/>
    <lineage>
        <taxon>Eukaryota</taxon>
        <taxon>Metazoa</taxon>
        <taxon>Chordata</taxon>
        <taxon>Craniata</taxon>
        <taxon>Vertebrata</taxon>
        <taxon>Euteleostomi</taxon>
        <taxon>Actinopterygii</taxon>
        <taxon>Neopterygii</taxon>
        <taxon>Teleostei</taxon>
        <taxon>Anguilliformes</taxon>
        <taxon>Anguillidae</taxon>
        <taxon>Anguilla</taxon>
    </lineage>
</organism>
<proteinExistence type="predicted"/>
<sequence length="11" mass="1176">MSALSDSSDTY</sequence>